<proteinExistence type="predicted"/>
<name>A0A9Q3DT38_9BASI</name>
<feature type="region of interest" description="Disordered" evidence="1">
    <location>
        <begin position="87"/>
        <end position="114"/>
    </location>
</feature>
<accession>A0A9Q3DT38</accession>
<evidence type="ECO:0000313" key="2">
    <source>
        <dbReference type="EMBL" id="MBW0506600.1"/>
    </source>
</evidence>
<reference evidence="2" key="1">
    <citation type="submission" date="2021-03" db="EMBL/GenBank/DDBJ databases">
        <title>Draft genome sequence of rust myrtle Austropuccinia psidii MF-1, a brazilian biotype.</title>
        <authorList>
            <person name="Quecine M.C."/>
            <person name="Pachon D.M.R."/>
            <person name="Bonatelli M.L."/>
            <person name="Correr F.H."/>
            <person name="Franceschini L.M."/>
            <person name="Leite T.F."/>
            <person name="Margarido G.R.A."/>
            <person name="Almeida C.A."/>
            <person name="Ferrarezi J.A."/>
            <person name="Labate C.A."/>
        </authorList>
    </citation>
    <scope>NUCLEOTIDE SEQUENCE</scope>
    <source>
        <strain evidence="2">MF-1</strain>
    </source>
</reference>
<protein>
    <submittedName>
        <fullName evidence="2">Uncharacterized protein</fullName>
    </submittedName>
</protein>
<dbReference type="AlphaFoldDB" id="A0A9Q3DT38"/>
<sequence>MASGHILLSLALWENPPPHQPRGQFLCFAPGGPSGLPWAFGPSSHHQGLWAHPFDHGGFELNGLLGHLDPLWALWSISRRLHTVGPLGPSWPKSNEANHLPPTPGGLQTTSEPT</sequence>
<organism evidence="2 3">
    <name type="scientific">Austropuccinia psidii MF-1</name>
    <dbReference type="NCBI Taxonomy" id="1389203"/>
    <lineage>
        <taxon>Eukaryota</taxon>
        <taxon>Fungi</taxon>
        <taxon>Dikarya</taxon>
        <taxon>Basidiomycota</taxon>
        <taxon>Pucciniomycotina</taxon>
        <taxon>Pucciniomycetes</taxon>
        <taxon>Pucciniales</taxon>
        <taxon>Sphaerophragmiaceae</taxon>
        <taxon>Austropuccinia</taxon>
    </lineage>
</organism>
<gene>
    <name evidence="2" type="ORF">O181_046315</name>
</gene>
<keyword evidence="3" id="KW-1185">Reference proteome</keyword>
<evidence type="ECO:0000313" key="3">
    <source>
        <dbReference type="Proteomes" id="UP000765509"/>
    </source>
</evidence>
<dbReference type="Proteomes" id="UP000765509">
    <property type="component" value="Unassembled WGS sequence"/>
</dbReference>
<dbReference type="EMBL" id="AVOT02019190">
    <property type="protein sequence ID" value="MBW0506600.1"/>
    <property type="molecule type" value="Genomic_DNA"/>
</dbReference>
<evidence type="ECO:0000256" key="1">
    <source>
        <dbReference type="SAM" id="MobiDB-lite"/>
    </source>
</evidence>
<comment type="caution">
    <text evidence="2">The sequence shown here is derived from an EMBL/GenBank/DDBJ whole genome shotgun (WGS) entry which is preliminary data.</text>
</comment>